<keyword evidence="1 3" id="KW-0732">Signal</keyword>
<feature type="compositionally biased region" description="Polar residues" evidence="2">
    <location>
        <begin position="197"/>
        <end position="237"/>
    </location>
</feature>
<reference evidence="5" key="1">
    <citation type="journal article" date="2018" name="Genome Biol. Evol.">
        <title>Genomics and development of Lentinus tigrinus, a white-rot wood-decaying mushroom with dimorphic fruiting bodies.</title>
        <authorList>
            <person name="Wu B."/>
            <person name="Xu Z."/>
            <person name="Knudson A."/>
            <person name="Carlson A."/>
            <person name="Chen N."/>
            <person name="Kovaka S."/>
            <person name="LaButti K."/>
            <person name="Lipzen A."/>
            <person name="Pennachio C."/>
            <person name="Riley R."/>
            <person name="Schakwitz W."/>
            <person name="Umezawa K."/>
            <person name="Ohm R.A."/>
            <person name="Grigoriev I.V."/>
            <person name="Nagy L.G."/>
            <person name="Gibbons J."/>
            <person name="Hibbett D."/>
        </authorList>
    </citation>
    <scope>NUCLEOTIDE SEQUENCE [LARGE SCALE GENOMIC DNA]</scope>
    <source>
        <strain evidence="5">ALCF2SS1-6</strain>
    </source>
</reference>
<evidence type="ECO:0000313" key="5">
    <source>
        <dbReference type="EMBL" id="RPD67177.1"/>
    </source>
</evidence>
<feature type="chain" id="PRO_5022941909" description="Yeast cell wall synthesis Kre9/Knh1-like N-terminal domain-containing protein" evidence="3">
    <location>
        <begin position="16"/>
        <end position="316"/>
    </location>
</feature>
<evidence type="ECO:0000256" key="1">
    <source>
        <dbReference type="ARBA" id="ARBA00022729"/>
    </source>
</evidence>
<dbReference type="Proteomes" id="UP000313359">
    <property type="component" value="Unassembled WGS sequence"/>
</dbReference>
<dbReference type="STRING" id="1328759.A0A5C2SVS8"/>
<feature type="compositionally biased region" description="Polar residues" evidence="2">
    <location>
        <begin position="171"/>
        <end position="190"/>
    </location>
</feature>
<feature type="compositionally biased region" description="Low complexity" evidence="2">
    <location>
        <begin position="262"/>
        <end position="280"/>
    </location>
</feature>
<evidence type="ECO:0000256" key="2">
    <source>
        <dbReference type="SAM" id="MobiDB-lite"/>
    </source>
</evidence>
<protein>
    <recommendedName>
        <fullName evidence="4">Yeast cell wall synthesis Kre9/Knh1-like N-terminal domain-containing protein</fullName>
    </recommendedName>
</protein>
<dbReference type="Pfam" id="PF10342">
    <property type="entry name" value="Kre9_KNH"/>
    <property type="match status" value="1"/>
</dbReference>
<evidence type="ECO:0000259" key="4">
    <source>
        <dbReference type="Pfam" id="PF10342"/>
    </source>
</evidence>
<dbReference type="AlphaFoldDB" id="A0A5C2SVS8"/>
<accession>A0A5C2SVS8</accession>
<feature type="compositionally biased region" description="Low complexity" evidence="2">
    <location>
        <begin position="152"/>
        <end position="163"/>
    </location>
</feature>
<organism evidence="5 6">
    <name type="scientific">Lentinus tigrinus ALCF2SS1-6</name>
    <dbReference type="NCBI Taxonomy" id="1328759"/>
    <lineage>
        <taxon>Eukaryota</taxon>
        <taxon>Fungi</taxon>
        <taxon>Dikarya</taxon>
        <taxon>Basidiomycota</taxon>
        <taxon>Agaricomycotina</taxon>
        <taxon>Agaricomycetes</taxon>
        <taxon>Polyporales</taxon>
        <taxon>Polyporaceae</taxon>
        <taxon>Lentinus</taxon>
    </lineage>
</organism>
<sequence>MFSLLLLVASSIAAAAELTPVAPGPGDTFATGSPCTIQWDADTSGKWTNMSIYLMSGSNDNMTRVTTVTSGVDGTDGTLSPYQWTCPDVEPYSAIYFYQFTNGDDSEDSKWTTRFTITSPSGESERPQHKTQPDGDAVPWGEGHLATTDGNSTQDSDSASATSLRSANKAVDTQESADSPSTSIESTSNAHQHHKTTLSTAPSDTASPSHSTLTTPRTSSTHSAPRSSDHSTSTGINNLADASIPTAGLPAEKMHSTRTHTHSSSYPSGSAAPSSAMGPGIPEAGGMQLASSGRVRRDEMWLKTTSLCPLLLAMLL</sequence>
<dbReference type="InterPro" id="IPR052982">
    <property type="entry name" value="SRP1/TIP1-like"/>
</dbReference>
<feature type="region of interest" description="Disordered" evidence="2">
    <location>
        <begin position="117"/>
        <end position="293"/>
    </location>
</feature>
<feature type="signal peptide" evidence="3">
    <location>
        <begin position="1"/>
        <end position="15"/>
    </location>
</feature>
<evidence type="ECO:0000256" key="3">
    <source>
        <dbReference type="SAM" id="SignalP"/>
    </source>
</evidence>
<evidence type="ECO:0000313" key="6">
    <source>
        <dbReference type="Proteomes" id="UP000313359"/>
    </source>
</evidence>
<dbReference type="PANTHER" id="PTHR40633">
    <property type="entry name" value="MATRIX PROTEIN, PUTATIVE (AFU_ORTHOLOGUE AFUA_8G05410)-RELATED"/>
    <property type="match status" value="1"/>
</dbReference>
<dbReference type="EMBL" id="ML122250">
    <property type="protein sequence ID" value="RPD67177.1"/>
    <property type="molecule type" value="Genomic_DNA"/>
</dbReference>
<dbReference type="InterPro" id="IPR018466">
    <property type="entry name" value="Kre9/Knh1-like_N"/>
</dbReference>
<dbReference type="PANTHER" id="PTHR40633:SF1">
    <property type="entry name" value="GPI ANCHORED SERINE-THREONINE RICH PROTEIN (AFU_ORTHOLOGUE AFUA_1G03630)"/>
    <property type="match status" value="1"/>
</dbReference>
<dbReference type="OrthoDB" id="2432613at2759"/>
<name>A0A5C2SVS8_9APHY</name>
<feature type="compositionally biased region" description="Basic and acidic residues" evidence="2">
    <location>
        <begin position="123"/>
        <end position="133"/>
    </location>
</feature>
<gene>
    <name evidence="5" type="ORF">L227DRAFT_590046</name>
</gene>
<proteinExistence type="predicted"/>
<keyword evidence="6" id="KW-1185">Reference proteome</keyword>
<feature type="domain" description="Yeast cell wall synthesis Kre9/Knh1-like N-terminal" evidence="4">
    <location>
        <begin position="23"/>
        <end position="117"/>
    </location>
</feature>